<comment type="caution">
    <text evidence="6">The sequence shown here is derived from an EMBL/GenBank/DDBJ whole genome shotgun (WGS) entry which is preliminary data.</text>
</comment>
<feature type="transmembrane region" description="Helical" evidence="5">
    <location>
        <begin position="76"/>
        <end position="97"/>
    </location>
</feature>
<proteinExistence type="predicted"/>
<dbReference type="GO" id="GO:0016020">
    <property type="term" value="C:membrane"/>
    <property type="evidence" value="ECO:0007669"/>
    <property type="project" value="UniProtKB-SubCell"/>
</dbReference>
<keyword evidence="3 5" id="KW-1133">Transmembrane helix</keyword>
<evidence type="ECO:0000256" key="1">
    <source>
        <dbReference type="ARBA" id="ARBA00004141"/>
    </source>
</evidence>
<dbReference type="GO" id="GO:0022857">
    <property type="term" value="F:transmembrane transporter activity"/>
    <property type="evidence" value="ECO:0007669"/>
    <property type="project" value="TreeGrafter"/>
</dbReference>
<comment type="subcellular location">
    <subcellularLocation>
        <location evidence="1">Membrane</location>
        <topology evidence="1">Multi-pass membrane protein</topology>
    </subcellularLocation>
</comment>
<evidence type="ECO:0000313" key="6">
    <source>
        <dbReference type="EMBL" id="KAF4630757.1"/>
    </source>
</evidence>
<dbReference type="OrthoDB" id="2157530at2759"/>
<sequence>MGFKRVRGGESVGLVADSSFRFVGPRLRWHHRAKGEFDSTPDLHDYYEVQDSSDSLSTLEAPGNHCRILAVQSQVAIFKLLCSLISGSIAAVVVPKLGKLLDRYGRKPLLLCAIAGMLANEVVTILAATFSATASVNWIIFGSVFDGLGDRRNVVFGYFHGCLYMGIAAGPILSGYFVLEVRLIYLQRGYLGMGPKSSQPGDQVWLLRGGNIPFILRPLENGNYRPIRGTYVHGAMRGEALKGKDNKFQEILIE</sequence>
<dbReference type="SUPFAM" id="SSF103473">
    <property type="entry name" value="MFS general substrate transporter"/>
    <property type="match status" value="1"/>
</dbReference>
<evidence type="ECO:0000256" key="3">
    <source>
        <dbReference type="ARBA" id="ARBA00022989"/>
    </source>
</evidence>
<evidence type="ECO:0000256" key="2">
    <source>
        <dbReference type="ARBA" id="ARBA00022692"/>
    </source>
</evidence>
<dbReference type="InterPro" id="IPR036259">
    <property type="entry name" value="MFS_trans_sf"/>
</dbReference>
<evidence type="ECO:0008006" key="8">
    <source>
        <dbReference type="Google" id="ProtNLM"/>
    </source>
</evidence>
<dbReference type="Proteomes" id="UP000566819">
    <property type="component" value="Unassembled WGS sequence"/>
</dbReference>
<gene>
    <name evidence="6" type="ORF">G7Y89_g7381</name>
</gene>
<dbReference type="Gene3D" id="1.20.1250.20">
    <property type="entry name" value="MFS general substrate transporter like domains"/>
    <property type="match status" value="1"/>
</dbReference>
<dbReference type="PANTHER" id="PTHR23507">
    <property type="entry name" value="ZGC:174356"/>
    <property type="match status" value="1"/>
</dbReference>
<organism evidence="6 7">
    <name type="scientific">Cudoniella acicularis</name>
    <dbReference type="NCBI Taxonomy" id="354080"/>
    <lineage>
        <taxon>Eukaryota</taxon>
        <taxon>Fungi</taxon>
        <taxon>Dikarya</taxon>
        <taxon>Ascomycota</taxon>
        <taxon>Pezizomycotina</taxon>
        <taxon>Leotiomycetes</taxon>
        <taxon>Helotiales</taxon>
        <taxon>Tricladiaceae</taxon>
        <taxon>Cudoniella</taxon>
    </lineage>
</organism>
<dbReference type="PANTHER" id="PTHR23507:SF40">
    <property type="entry name" value="TETRACYCLINE-EFFLUX TRANSPORTER"/>
    <property type="match status" value="1"/>
</dbReference>
<evidence type="ECO:0000256" key="4">
    <source>
        <dbReference type="ARBA" id="ARBA00023136"/>
    </source>
</evidence>
<keyword evidence="4 5" id="KW-0472">Membrane</keyword>
<accession>A0A8H4RM66</accession>
<dbReference type="Pfam" id="PF26639">
    <property type="entry name" value="Het-6_barrel"/>
    <property type="match status" value="1"/>
</dbReference>
<protein>
    <recommendedName>
        <fullName evidence="8">Major facilitator superfamily (MFS) profile domain-containing protein</fullName>
    </recommendedName>
</protein>
<keyword evidence="7" id="KW-1185">Reference proteome</keyword>
<evidence type="ECO:0000256" key="5">
    <source>
        <dbReference type="SAM" id="Phobius"/>
    </source>
</evidence>
<dbReference type="EMBL" id="JAAMPI010000517">
    <property type="protein sequence ID" value="KAF4630757.1"/>
    <property type="molecule type" value="Genomic_DNA"/>
</dbReference>
<feature type="transmembrane region" description="Helical" evidence="5">
    <location>
        <begin position="109"/>
        <end position="136"/>
    </location>
</feature>
<dbReference type="AlphaFoldDB" id="A0A8H4RM66"/>
<name>A0A8H4RM66_9HELO</name>
<reference evidence="6 7" key="1">
    <citation type="submission" date="2020-03" db="EMBL/GenBank/DDBJ databases">
        <title>Draft Genome Sequence of Cudoniella acicularis.</title>
        <authorList>
            <person name="Buettner E."/>
            <person name="Kellner H."/>
        </authorList>
    </citation>
    <scope>NUCLEOTIDE SEQUENCE [LARGE SCALE GENOMIC DNA]</scope>
    <source>
        <strain evidence="6 7">DSM 108380</strain>
    </source>
</reference>
<evidence type="ECO:0000313" key="7">
    <source>
        <dbReference type="Proteomes" id="UP000566819"/>
    </source>
</evidence>
<feature type="transmembrane region" description="Helical" evidence="5">
    <location>
        <begin position="156"/>
        <end position="179"/>
    </location>
</feature>
<keyword evidence="2 5" id="KW-0812">Transmembrane</keyword>